<evidence type="ECO:0008006" key="4">
    <source>
        <dbReference type="Google" id="ProtNLM"/>
    </source>
</evidence>
<comment type="caution">
    <text evidence="2">The sequence shown here is derived from an EMBL/GenBank/DDBJ whole genome shotgun (WGS) entry which is preliminary data.</text>
</comment>
<evidence type="ECO:0000313" key="2">
    <source>
        <dbReference type="EMBL" id="MBP1937849.1"/>
    </source>
</evidence>
<evidence type="ECO:0000313" key="3">
    <source>
        <dbReference type="Proteomes" id="UP001519273"/>
    </source>
</evidence>
<dbReference type="EMBL" id="JAGGKP010000007">
    <property type="protein sequence ID" value="MBP1937849.1"/>
    <property type="molecule type" value="Genomic_DNA"/>
</dbReference>
<name>A0ABS4H5N6_9BACL</name>
<protein>
    <recommendedName>
        <fullName evidence="4">WYL domain-containing protein</fullName>
    </recommendedName>
</protein>
<organism evidence="2 3">
    <name type="scientific">Paenibacillus sediminis</name>
    <dbReference type="NCBI Taxonomy" id="664909"/>
    <lineage>
        <taxon>Bacteria</taxon>
        <taxon>Bacillati</taxon>
        <taxon>Bacillota</taxon>
        <taxon>Bacilli</taxon>
        <taxon>Bacillales</taxon>
        <taxon>Paenibacillaceae</taxon>
        <taxon>Paenibacillus</taxon>
    </lineage>
</organism>
<dbReference type="Proteomes" id="UP001519273">
    <property type="component" value="Unassembled WGS sequence"/>
</dbReference>
<dbReference type="RefSeq" id="WP_209851226.1">
    <property type="nucleotide sequence ID" value="NZ_CBCRVE010000004.1"/>
</dbReference>
<feature type="region of interest" description="Disordered" evidence="1">
    <location>
        <begin position="74"/>
        <end position="98"/>
    </location>
</feature>
<keyword evidence="3" id="KW-1185">Reference proteome</keyword>
<proteinExistence type="predicted"/>
<sequence>MKRKQSTQEEVGFLFNVDILIKSSTNALAMQTLLELLNSDDSVADFRIKSGMELGEIIDATLKAKRQSLIKKTAESNVKTSTPDHAAKATVQESPKAKDEAPFDVQNWLDGFIHDNRLVRLFINKHGKHASIPCRILNYDLSNQLVSVYHVDEKQVYSFKLNEIDEIVNT</sequence>
<gene>
    <name evidence="2" type="ORF">J2Z20_002764</name>
</gene>
<reference evidence="2 3" key="1">
    <citation type="submission" date="2021-03" db="EMBL/GenBank/DDBJ databases">
        <title>Genomic Encyclopedia of Type Strains, Phase IV (KMG-IV): sequencing the most valuable type-strain genomes for metagenomic binning, comparative biology and taxonomic classification.</title>
        <authorList>
            <person name="Goeker M."/>
        </authorList>
    </citation>
    <scope>NUCLEOTIDE SEQUENCE [LARGE SCALE GENOMIC DNA]</scope>
    <source>
        <strain evidence="2 3">DSM 23491</strain>
    </source>
</reference>
<accession>A0ABS4H5N6</accession>
<evidence type="ECO:0000256" key="1">
    <source>
        <dbReference type="SAM" id="MobiDB-lite"/>
    </source>
</evidence>